<gene>
    <name evidence="12" type="ORF">GDO81_007648</name>
</gene>
<keyword evidence="2 8" id="KW-0812">Transmembrane</keyword>
<evidence type="ECO:0000256" key="6">
    <source>
        <dbReference type="ARBA" id="ARBA00023136"/>
    </source>
</evidence>
<keyword evidence="5 10" id="KW-1133">Transmembrane helix</keyword>
<feature type="compositionally biased region" description="Low complexity" evidence="9">
    <location>
        <begin position="1"/>
        <end position="48"/>
    </location>
</feature>
<dbReference type="PANTHER" id="PTHR11506">
    <property type="entry name" value="LYSOSOME-ASSOCIATED MEMBRANE GLYCOPROTEIN"/>
    <property type="match status" value="1"/>
</dbReference>
<evidence type="ECO:0000256" key="8">
    <source>
        <dbReference type="PROSITE-ProRule" id="PRU00740"/>
    </source>
</evidence>
<dbReference type="GO" id="GO:0005886">
    <property type="term" value="C:plasma membrane"/>
    <property type="evidence" value="ECO:0007669"/>
    <property type="project" value="TreeGrafter"/>
</dbReference>
<feature type="domain" description="Lysosome-associated membrane glycoprotein 2-like luminal" evidence="11">
    <location>
        <begin position="57"/>
        <end position="198"/>
    </location>
</feature>
<evidence type="ECO:0000256" key="10">
    <source>
        <dbReference type="SAM" id="Phobius"/>
    </source>
</evidence>
<keyword evidence="6 8" id="KW-0472">Membrane</keyword>
<dbReference type="InterPro" id="IPR048528">
    <property type="entry name" value="Lamp2-like_luminal"/>
</dbReference>
<evidence type="ECO:0000313" key="12">
    <source>
        <dbReference type="EMBL" id="KAG8581362.1"/>
    </source>
</evidence>
<organism evidence="12 13">
    <name type="scientific">Engystomops pustulosus</name>
    <name type="common">Tungara frog</name>
    <name type="synonym">Physalaemus pustulosus</name>
    <dbReference type="NCBI Taxonomy" id="76066"/>
    <lineage>
        <taxon>Eukaryota</taxon>
        <taxon>Metazoa</taxon>
        <taxon>Chordata</taxon>
        <taxon>Craniata</taxon>
        <taxon>Vertebrata</taxon>
        <taxon>Euteleostomi</taxon>
        <taxon>Amphibia</taxon>
        <taxon>Batrachia</taxon>
        <taxon>Anura</taxon>
        <taxon>Neobatrachia</taxon>
        <taxon>Hyloidea</taxon>
        <taxon>Leptodactylidae</taxon>
        <taxon>Leiuperinae</taxon>
        <taxon>Engystomops</taxon>
    </lineage>
</organism>
<dbReference type="Pfam" id="PF01299">
    <property type="entry name" value="Lamp2-like_luminal"/>
    <property type="match status" value="1"/>
</dbReference>
<evidence type="ECO:0000256" key="7">
    <source>
        <dbReference type="ARBA" id="ARBA00023180"/>
    </source>
</evidence>
<evidence type="ECO:0000256" key="5">
    <source>
        <dbReference type="ARBA" id="ARBA00022989"/>
    </source>
</evidence>
<dbReference type="PANTHER" id="PTHR11506:SF2">
    <property type="entry name" value="MACROSIALIN"/>
    <property type="match status" value="1"/>
</dbReference>
<dbReference type="InterPro" id="IPR002000">
    <property type="entry name" value="Lysosome-assoc_membr_glycop"/>
</dbReference>
<dbReference type="GO" id="GO:0031902">
    <property type="term" value="C:late endosome membrane"/>
    <property type="evidence" value="ECO:0007669"/>
    <property type="project" value="TreeGrafter"/>
</dbReference>
<dbReference type="PRINTS" id="PR00336">
    <property type="entry name" value="LYSASSOCTDMP"/>
</dbReference>
<comment type="similarity">
    <text evidence="8">Belongs to the LAMP family.</text>
</comment>
<feature type="transmembrane region" description="Helical" evidence="10">
    <location>
        <begin position="215"/>
        <end position="238"/>
    </location>
</feature>
<keyword evidence="3" id="KW-0732">Signal</keyword>
<reference evidence="12" key="1">
    <citation type="thesis" date="2020" institute="ProQuest LLC" country="789 East Eisenhower Parkway, Ann Arbor, MI, USA">
        <title>Comparative Genomics and Chromosome Evolution.</title>
        <authorList>
            <person name="Mudd A.B."/>
        </authorList>
    </citation>
    <scope>NUCLEOTIDE SEQUENCE</scope>
    <source>
        <strain evidence="12">237g6f4</strain>
        <tissue evidence="12">Blood</tissue>
    </source>
</reference>
<evidence type="ECO:0000256" key="9">
    <source>
        <dbReference type="SAM" id="MobiDB-lite"/>
    </source>
</evidence>
<keyword evidence="7" id="KW-0325">Glycoprotein</keyword>
<evidence type="ECO:0000259" key="11">
    <source>
        <dbReference type="Pfam" id="PF01299"/>
    </source>
</evidence>
<feature type="non-terminal residue" evidence="12">
    <location>
        <position position="1"/>
    </location>
</feature>
<evidence type="ECO:0000256" key="2">
    <source>
        <dbReference type="ARBA" id="ARBA00022692"/>
    </source>
</evidence>
<comment type="subcellular location">
    <subcellularLocation>
        <location evidence="1">Endosome membrane</location>
        <topology evidence="1">Single-pass type I membrane protein</topology>
    </subcellularLocation>
    <subcellularLocation>
        <location evidence="8">Lysosome membrane</location>
        <topology evidence="8">Single-pass type I membrane protein</topology>
    </subcellularLocation>
</comment>
<dbReference type="EMBL" id="WNYA01000003">
    <property type="protein sequence ID" value="KAG8581362.1"/>
    <property type="molecule type" value="Genomic_DNA"/>
</dbReference>
<dbReference type="GO" id="GO:0072594">
    <property type="term" value="P:establishment of protein localization to organelle"/>
    <property type="evidence" value="ECO:0007669"/>
    <property type="project" value="TreeGrafter"/>
</dbReference>
<feature type="region of interest" description="Disordered" evidence="9">
    <location>
        <begin position="1"/>
        <end position="62"/>
    </location>
</feature>
<evidence type="ECO:0000256" key="3">
    <source>
        <dbReference type="ARBA" id="ARBA00022729"/>
    </source>
</evidence>
<keyword evidence="13" id="KW-1185">Reference proteome</keyword>
<dbReference type="Gene3D" id="2.40.160.110">
    <property type="match status" value="1"/>
</dbReference>
<name>A0AAV7CAC4_ENGPU</name>
<proteinExistence type="inferred from homology"/>
<keyword evidence="4" id="KW-0967">Endosome</keyword>
<dbReference type="GO" id="GO:0005765">
    <property type="term" value="C:lysosomal membrane"/>
    <property type="evidence" value="ECO:0007669"/>
    <property type="project" value="UniProtKB-SubCell"/>
</dbReference>
<dbReference type="Proteomes" id="UP000824782">
    <property type="component" value="Unassembled WGS sequence"/>
</dbReference>
<keyword evidence="8" id="KW-0458">Lysosome</keyword>
<evidence type="ECO:0000256" key="1">
    <source>
        <dbReference type="ARBA" id="ARBA00004530"/>
    </source>
</evidence>
<dbReference type="AlphaFoldDB" id="A0AAV7CAC4"/>
<comment type="caution">
    <text evidence="12">The sequence shown here is derived from an EMBL/GenBank/DDBJ whole genome shotgun (WGS) entry which is preliminary data.</text>
</comment>
<dbReference type="PROSITE" id="PS51407">
    <property type="entry name" value="LAMP_3"/>
    <property type="match status" value="1"/>
</dbReference>
<sequence length="249" mass="27501">PNTTTHAPNTTTHAPNTTTHAPNTTTHAPNTTTHAPNTTTPATTHAIPTLPPTSSPPKTGNYTVKDDKEVCIIAHMGLEIQIVKSTEKKTDKRYLNIEPKLTNASGICADPKSNLLLTFPEGFINFTFVKESKTYYIEEVSVELIVASEGQWNVSSGKLKLLSTDLGYSVKCKRTPTVKLGDHLELIMAEVKLQAFEIKNSTFGKEEMCSYDRNMTAVAIAIVVIVIIVLAIVVYFIWHKRRSTGYQRI</sequence>
<feature type="disulfide bond" evidence="8">
    <location>
        <begin position="172"/>
        <end position="209"/>
    </location>
</feature>
<evidence type="ECO:0000256" key="4">
    <source>
        <dbReference type="ARBA" id="ARBA00022753"/>
    </source>
</evidence>
<evidence type="ECO:0000313" key="13">
    <source>
        <dbReference type="Proteomes" id="UP000824782"/>
    </source>
</evidence>
<accession>A0AAV7CAC4</accession>
<comment type="caution">
    <text evidence="8">Lacks conserved residue(s) required for the propagation of feature annotation.</text>
</comment>
<protein>
    <recommendedName>
        <fullName evidence="11">Lysosome-associated membrane glycoprotein 2-like luminal domain-containing protein</fullName>
    </recommendedName>
</protein>
<keyword evidence="8" id="KW-1015">Disulfide bond</keyword>